<accession>A0A1A9ZZ38</accession>
<evidence type="ECO:0000313" key="2">
    <source>
        <dbReference type="Proteomes" id="UP000092445"/>
    </source>
</evidence>
<protein>
    <submittedName>
        <fullName evidence="1">Uncharacterized protein</fullName>
    </submittedName>
</protein>
<dbReference type="EnsemblMetazoa" id="GPAI029423-RA">
    <property type="protein sequence ID" value="GPAI029423-PA"/>
    <property type="gene ID" value="GPAI029423"/>
</dbReference>
<dbReference type="Proteomes" id="UP000092445">
    <property type="component" value="Unassembled WGS sequence"/>
</dbReference>
<dbReference type="VEuPathDB" id="VectorBase:GPAI029423"/>
<reference evidence="1" key="2">
    <citation type="submission" date="2020-05" db="UniProtKB">
        <authorList>
            <consortium name="EnsemblMetazoa"/>
        </authorList>
    </citation>
    <scope>IDENTIFICATION</scope>
    <source>
        <strain evidence="1">IAEA</strain>
    </source>
</reference>
<evidence type="ECO:0000313" key="1">
    <source>
        <dbReference type="EnsemblMetazoa" id="GPAI029423-PA"/>
    </source>
</evidence>
<sequence length="109" mass="12500">MNDPMNDYYCLLKPVLRLNALLQKTGLQGFPAQSCQLDIENELPTKYLQSSEETLEKRDCGREKIFQCLSSECKDIGLDMPAECITHTNANKLMCVKDLELIVEQTYKH</sequence>
<reference evidence="2" key="1">
    <citation type="submission" date="2014-03" db="EMBL/GenBank/DDBJ databases">
        <authorList>
            <person name="Aksoy S."/>
            <person name="Warren W."/>
            <person name="Wilson R.K."/>
        </authorList>
    </citation>
    <scope>NUCLEOTIDE SEQUENCE [LARGE SCALE GENOMIC DNA]</scope>
    <source>
        <strain evidence="2">IAEA</strain>
    </source>
</reference>
<keyword evidence="2" id="KW-1185">Reference proteome</keyword>
<dbReference type="AlphaFoldDB" id="A0A1A9ZZ38"/>
<name>A0A1A9ZZ38_GLOPL</name>
<proteinExistence type="predicted"/>
<organism evidence="1 2">
    <name type="scientific">Glossina pallidipes</name>
    <name type="common">Tsetse fly</name>
    <dbReference type="NCBI Taxonomy" id="7398"/>
    <lineage>
        <taxon>Eukaryota</taxon>
        <taxon>Metazoa</taxon>
        <taxon>Ecdysozoa</taxon>
        <taxon>Arthropoda</taxon>
        <taxon>Hexapoda</taxon>
        <taxon>Insecta</taxon>
        <taxon>Pterygota</taxon>
        <taxon>Neoptera</taxon>
        <taxon>Endopterygota</taxon>
        <taxon>Diptera</taxon>
        <taxon>Brachycera</taxon>
        <taxon>Muscomorpha</taxon>
        <taxon>Hippoboscoidea</taxon>
        <taxon>Glossinidae</taxon>
        <taxon>Glossina</taxon>
    </lineage>
</organism>